<keyword evidence="4 5" id="KW-0472">Membrane</keyword>
<comment type="subcellular location">
    <subcellularLocation>
        <location evidence="1">Membrane</location>
        <topology evidence="1">Multi-pass membrane protein</topology>
    </subcellularLocation>
</comment>
<evidence type="ECO:0000313" key="8">
    <source>
        <dbReference type="Proteomes" id="UP000199558"/>
    </source>
</evidence>
<dbReference type="InterPro" id="IPR013525">
    <property type="entry name" value="ABC2_TM"/>
</dbReference>
<keyword evidence="2 5" id="KW-0812">Transmembrane</keyword>
<sequence length="284" mass="30332">MTDPAAPPSVRPQRRAPARALMQTAEALRLAAAAGFADFAAIHTWRTWLFGWLGRVLCQVAFFALIGRLLDSADSTRYLLVGNAVLIAVMESMFVVASTTWERRTGVLPLLVAAPTDPVLVFCGRSAQWLASGTVSATIALFVMAPVFGVELPMPRALLVVPLIGLVSVSAYCFALVLAGLVLRAMMLRNVVGNIGWLCISLVAGAQVPVQALPDWLRAVGFVSPARHGTAAVRATLDHRPGSEVLRQAGLELLVAAGWLTVAVLTFRRLAEHGRRDGSITFDG</sequence>
<evidence type="ECO:0000256" key="1">
    <source>
        <dbReference type="ARBA" id="ARBA00004141"/>
    </source>
</evidence>
<feature type="transmembrane region" description="Helical" evidence="5">
    <location>
        <begin position="107"/>
        <end position="123"/>
    </location>
</feature>
<name>A0A1A9B3Q8_9ACTN</name>
<evidence type="ECO:0000256" key="2">
    <source>
        <dbReference type="ARBA" id="ARBA00022692"/>
    </source>
</evidence>
<dbReference type="GO" id="GO:0140359">
    <property type="term" value="F:ABC-type transporter activity"/>
    <property type="evidence" value="ECO:0007669"/>
    <property type="project" value="InterPro"/>
</dbReference>
<dbReference type="RefSeq" id="WP_141561953.1">
    <property type="nucleotide sequence ID" value="NZ_FLRH01000003.1"/>
</dbReference>
<feature type="transmembrane region" description="Helical" evidence="5">
    <location>
        <begin position="160"/>
        <end position="183"/>
    </location>
</feature>
<protein>
    <submittedName>
        <fullName evidence="7">ABC-2 type transport system permease protein</fullName>
    </submittedName>
</protein>
<dbReference type="AlphaFoldDB" id="A0A1A9B3Q8"/>
<dbReference type="EMBL" id="FLRH01000003">
    <property type="protein sequence ID" value="SBT63681.1"/>
    <property type="molecule type" value="Genomic_DNA"/>
</dbReference>
<organism evidence="7 8">
    <name type="scientific">Micromonospora sediminicola</name>
    <dbReference type="NCBI Taxonomy" id="946078"/>
    <lineage>
        <taxon>Bacteria</taxon>
        <taxon>Bacillati</taxon>
        <taxon>Actinomycetota</taxon>
        <taxon>Actinomycetes</taxon>
        <taxon>Micromonosporales</taxon>
        <taxon>Micromonosporaceae</taxon>
        <taxon>Micromonospora</taxon>
    </lineage>
</organism>
<keyword evidence="3 5" id="KW-1133">Transmembrane helix</keyword>
<feature type="transmembrane region" description="Helical" evidence="5">
    <location>
        <begin position="48"/>
        <end position="66"/>
    </location>
</feature>
<dbReference type="PANTHER" id="PTHR43229:SF2">
    <property type="entry name" value="NODULATION PROTEIN J"/>
    <property type="match status" value="1"/>
</dbReference>
<feature type="transmembrane region" description="Helical" evidence="5">
    <location>
        <begin position="195"/>
        <end position="213"/>
    </location>
</feature>
<evidence type="ECO:0000313" key="7">
    <source>
        <dbReference type="EMBL" id="SBT63681.1"/>
    </source>
</evidence>
<evidence type="ECO:0000259" key="6">
    <source>
        <dbReference type="Pfam" id="PF01061"/>
    </source>
</evidence>
<evidence type="ECO:0000256" key="5">
    <source>
        <dbReference type="SAM" id="Phobius"/>
    </source>
</evidence>
<gene>
    <name evidence="7" type="ORF">GA0070622_0639</name>
</gene>
<feature type="transmembrane region" description="Helical" evidence="5">
    <location>
        <begin position="249"/>
        <end position="267"/>
    </location>
</feature>
<dbReference type="Pfam" id="PF01061">
    <property type="entry name" value="ABC2_membrane"/>
    <property type="match status" value="1"/>
</dbReference>
<feature type="transmembrane region" description="Helical" evidence="5">
    <location>
        <begin position="78"/>
        <end position="101"/>
    </location>
</feature>
<accession>A0A1A9B3Q8</accession>
<evidence type="ECO:0000256" key="3">
    <source>
        <dbReference type="ARBA" id="ARBA00022989"/>
    </source>
</evidence>
<feature type="transmembrane region" description="Helical" evidence="5">
    <location>
        <begin position="130"/>
        <end position="148"/>
    </location>
</feature>
<dbReference type="Proteomes" id="UP000199558">
    <property type="component" value="Unassembled WGS sequence"/>
</dbReference>
<proteinExistence type="predicted"/>
<evidence type="ECO:0000256" key="4">
    <source>
        <dbReference type="ARBA" id="ARBA00023136"/>
    </source>
</evidence>
<feature type="domain" description="ABC-2 type transporter transmembrane" evidence="6">
    <location>
        <begin position="42"/>
        <end position="236"/>
    </location>
</feature>
<keyword evidence="8" id="KW-1185">Reference proteome</keyword>
<dbReference type="OrthoDB" id="4239003at2"/>
<reference evidence="8" key="1">
    <citation type="submission" date="2016-06" db="EMBL/GenBank/DDBJ databases">
        <authorList>
            <person name="Varghese N."/>
            <person name="Submissions Spin"/>
        </authorList>
    </citation>
    <scope>NUCLEOTIDE SEQUENCE [LARGE SCALE GENOMIC DNA]</scope>
    <source>
        <strain evidence="8">DSM 45794</strain>
    </source>
</reference>
<dbReference type="InterPro" id="IPR051784">
    <property type="entry name" value="Nod_factor_ABC_transporter"/>
</dbReference>
<dbReference type="GO" id="GO:0016020">
    <property type="term" value="C:membrane"/>
    <property type="evidence" value="ECO:0007669"/>
    <property type="project" value="UniProtKB-SubCell"/>
</dbReference>
<dbReference type="STRING" id="946078.GA0070622_0639"/>
<dbReference type="PANTHER" id="PTHR43229">
    <property type="entry name" value="NODULATION PROTEIN J"/>
    <property type="match status" value="1"/>
</dbReference>